<name>A0A1G2IUC5_9BACT</name>
<evidence type="ECO:0000259" key="5">
    <source>
        <dbReference type="PROSITE" id="PS51764"/>
    </source>
</evidence>
<reference evidence="6 7" key="1">
    <citation type="journal article" date="2016" name="Nat. Commun.">
        <title>Thousands of microbial genomes shed light on interconnected biogeochemical processes in an aquifer system.</title>
        <authorList>
            <person name="Anantharaman K."/>
            <person name="Brown C.T."/>
            <person name="Hug L.A."/>
            <person name="Sharon I."/>
            <person name="Castelle C.J."/>
            <person name="Probst A.J."/>
            <person name="Thomas B.C."/>
            <person name="Singh A."/>
            <person name="Wilkins M.J."/>
            <person name="Karaoz U."/>
            <person name="Brodie E.L."/>
            <person name="Williams K.H."/>
            <person name="Hubbard S.S."/>
            <person name="Banfield J.F."/>
        </authorList>
    </citation>
    <scope>NUCLEOTIDE SEQUENCE [LARGE SCALE GENOMIC DNA]</scope>
</reference>
<dbReference type="InterPro" id="IPR022790">
    <property type="entry name" value="GH26_dom"/>
</dbReference>
<dbReference type="PROSITE" id="PS51764">
    <property type="entry name" value="GH26"/>
    <property type="match status" value="1"/>
</dbReference>
<evidence type="ECO:0000256" key="2">
    <source>
        <dbReference type="ARBA" id="ARBA00022801"/>
    </source>
</evidence>
<dbReference type="EMBL" id="MHPJ01000023">
    <property type="protein sequence ID" value="OGZ78333.1"/>
    <property type="molecule type" value="Genomic_DNA"/>
</dbReference>
<proteinExistence type="inferred from homology"/>
<comment type="caution">
    <text evidence="4">Lacks conserved residue(s) required for the propagation of feature annotation.</text>
</comment>
<evidence type="ECO:0000256" key="1">
    <source>
        <dbReference type="ARBA" id="ARBA00007754"/>
    </source>
</evidence>
<sequence length="294" mass="33075">MQKKYVLALGGLVFVAVASIALIILKPSPVEIKYQKLWGAYTGNTPQSFADFQKIVGKKANMNAVFVGWNDFFPFDLGNPLKANGQTLVVFWEQNNVALDNIIAGNSDEYIKQFALDAKQYGGQVILIPLHEMNGNWNPWNGTAENNTPEKVIGTFRHIHNLFFDNGNVKFAFVVNNESAPNTPDNAISKYYPGDNYVDYVGVDGFNFGDPWQSYSEIFLTALEQLKKYKKPIYIFSMATTEGPKKSGWIKDALLKMQTDKSIAGFIWFNENKEKNWPLNSDPESLQAFKAGIK</sequence>
<comment type="caution">
    <text evidence="6">The sequence shown here is derived from an EMBL/GenBank/DDBJ whole genome shotgun (WGS) entry which is preliminary data.</text>
</comment>
<dbReference type="SUPFAM" id="SSF51445">
    <property type="entry name" value="(Trans)glycosidases"/>
    <property type="match status" value="1"/>
</dbReference>
<keyword evidence="3" id="KW-0326">Glycosidase</keyword>
<accession>A0A1G2IUC5</accession>
<dbReference type="Proteomes" id="UP000178650">
    <property type="component" value="Unassembled WGS sequence"/>
</dbReference>
<protein>
    <recommendedName>
        <fullName evidence="5">GH26 domain-containing protein</fullName>
    </recommendedName>
</protein>
<evidence type="ECO:0000256" key="4">
    <source>
        <dbReference type="PROSITE-ProRule" id="PRU01100"/>
    </source>
</evidence>
<comment type="similarity">
    <text evidence="1 4">Belongs to the glycosyl hydrolase 26 family.</text>
</comment>
<dbReference type="PANTHER" id="PTHR40079">
    <property type="entry name" value="MANNAN ENDO-1,4-BETA-MANNOSIDASE E-RELATED"/>
    <property type="match status" value="1"/>
</dbReference>
<organism evidence="6 7">
    <name type="scientific">Candidatus Staskawiczbacteria bacterium RIFOXYB1_FULL_37_44</name>
    <dbReference type="NCBI Taxonomy" id="1802223"/>
    <lineage>
        <taxon>Bacteria</taxon>
        <taxon>Candidatus Staskawicziibacteriota</taxon>
    </lineage>
</organism>
<dbReference type="Pfam" id="PF02156">
    <property type="entry name" value="Glyco_hydro_26"/>
    <property type="match status" value="1"/>
</dbReference>
<dbReference type="AlphaFoldDB" id="A0A1G2IUC5"/>
<evidence type="ECO:0000313" key="7">
    <source>
        <dbReference type="Proteomes" id="UP000178650"/>
    </source>
</evidence>
<dbReference type="PANTHER" id="PTHR40079:SF4">
    <property type="entry name" value="GH26 DOMAIN-CONTAINING PROTEIN-RELATED"/>
    <property type="match status" value="1"/>
</dbReference>
<dbReference type="STRING" id="1802223.A2358_03350"/>
<dbReference type="GO" id="GO:0016985">
    <property type="term" value="F:mannan endo-1,4-beta-mannosidase activity"/>
    <property type="evidence" value="ECO:0007669"/>
    <property type="project" value="InterPro"/>
</dbReference>
<keyword evidence="2" id="KW-0378">Hydrolase</keyword>
<feature type="domain" description="GH26" evidence="5">
    <location>
        <begin position="18"/>
        <end position="294"/>
    </location>
</feature>
<dbReference type="Gene3D" id="3.20.20.80">
    <property type="entry name" value="Glycosidases"/>
    <property type="match status" value="1"/>
</dbReference>
<evidence type="ECO:0000313" key="6">
    <source>
        <dbReference type="EMBL" id="OGZ78333.1"/>
    </source>
</evidence>
<gene>
    <name evidence="6" type="ORF">A2358_03350</name>
</gene>
<evidence type="ECO:0000256" key="3">
    <source>
        <dbReference type="ARBA" id="ARBA00023295"/>
    </source>
</evidence>
<dbReference type="InterPro" id="IPR000805">
    <property type="entry name" value="Glyco_hydro_26"/>
</dbReference>
<dbReference type="GO" id="GO:0006080">
    <property type="term" value="P:substituted mannan metabolic process"/>
    <property type="evidence" value="ECO:0007669"/>
    <property type="project" value="InterPro"/>
</dbReference>
<dbReference type="InterPro" id="IPR017853">
    <property type="entry name" value="GH"/>
</dbReference>